<dbReference type="Pfam" id="PF14411">
    <property type="entry name" value="LHH"/>
    <property type="match status" value="1"/>
</dbReference>
<evidence type="ECO:0000256" key="1">
    <source>
        <dbReference type="SAM" id="Coils"/>
    </source>
</evidence>
<dbReference type="SUPFAM" id="SSF140453">
    <property type="entry name" value="EsxAB dimer-like"/>
    <property type="match status" value="1"/>
</dbReference>
<feature type="coiled-coil region" evidence="1">
    <location>
        <begin position="7"/>
        <end position="41"/>
    </location>
</feature>
<dbReference type="EMBL" id="CP020953">
    <property type="protein sequence ID" value="AWI04561.1"/>
    <property type="molecule type" value="Genomic_DNA"/>
</dbReference>
<dbReference type="OrthoDB" id="1942485at2"/>
<keyword evidence="1" id="KW-0175">Coiled coil</keyword>
<dbReference type="AlphaFoldDB" id="A0A2U8DQ17"/>
<reference evidence="4" key="1">
    <citation type="submission" date="2017-04" db="EMBL/GenBank/DDBJ databases">
        <authorList>
            <person name="Song Y."/>
            <person name="Cho B.-K."/>
        </authorList>
    </citation>
    <scope>NUCLEOTIDE SEQUENCE [LARGE SCALE GENOMIC DNA]</scope>
    <source>
        <strain evidence="4">SL1</strain>
    </source>
</reference>
<accession>A0A2U8DQ17</accession>
<dbReference type="Proteomes" id="UP000244910">
    <property type="component" value="Chromosome"/>
</dbReference>
<feature type="domain" description="LHH" evidence="2">
    <location>
        <begin position="426"/>
        <end position="479"/>
    </location>
</feature>
<evidence type="ECO:0000259" key="2">
    <source>
        <dbReference type="Pfam" id="PF14411"/>
    </source>
</evidence>
<keyword evidence="4" id="KW-1185">Reference proteome</keyword>
<dbReference type="RefSeq" id="WP_052037946.1">
    <property type="nucleotide sequence ID" value="NZ_CP020953.1"/>
</dbReference>
<sequence length="549" mass="62906">MDFELDIVELTNTINEYGNVIKDLEEQKENINKTIKELTDLGWSGEAKDKFMENHIKKQEFYTNLIEEIKYTKNALENEEKPRAIRLKKQSEDFENCIKRSAGGVALTNDDTGIISLQYGGRFPINNSISECTDNYYRQMNSKFIEILNLANSLSFTIFPITGDVINLQSSLRNQTTSLTEFDNSFNAYCNGVRDMEENICSVFSKISGITAGISQIRDMFIISENGRVDKNKVIQLMLKNPAYLTKEEKEMLEYAKIVLGEDEYKKIKETVFTYKEAEKYIKCDILGLNVGLKTYSPNEIFNLPKQITYEKGGYIYTYVLTENSPPTFNGVELPNDDIITKDGQVISNKLYGYKLVYTNEPKISTGIVFISPTERGGQVVEKGKNYTFTEFKGTVKVGGEVKNISRRVYHGNEIDWSLKGDDGLTNLERAKLGGSPIDADGNPFELHHLAQIESGPMVELSYSKHQEEYYDILHGLLENPKYPKLTKLKDLSPLRNKSLEEIEKIRKIRSNLKRVSFRSDEVLNKQYNNFRSAYWKCRANLIESTLDK</sequence>
<dbReference type="InterPro" id="IPR026834">
    <property type="entry name" value="LHH"/>
</dbReference>
<evidence type="ECO:0000313" key="3">
    <source>
        <dbReference type="EMBL" id="AWI04561.1"/>
    </source>
</evidence>
<organism evidence="3 4">
    <name type="scientific">Clostridium drakei</name>
    <dbReference type="NCBI Taxonomy" id="332101"/>
    <lineage>
        <taxon>Bacteria</taxon>
        <taxon>Bacillati</taxon>
        <taxon>Bacillota</taxon>
        <taxon>Clostridia</taxon>
        <taxon>Eubacteriales</taxon>
        <taxon>Clostridiaceae</taxon>
        <taxon>Clostridium</taxon>
    </lineage>
</organism>
<dbReference type="KEGG" id="cdrk:B9W14_08660"/>
<evidence type="ECO:0000313" key="4">
    <source>
        <dbReference type="Proteomes" id="UP000244910"/>
    </source>
</evidence>
<proteinExistence type="predicted"/>
<name>A0A2U8DQ17_9CLOT</name>
<dbReference type="InterPro" id="IPR036689">
    <property type="entry name" value="ESAT-6-like_sf"/>
</dbReference>
<gene>
    <name evidence="3" type="ORF">B9W14_08660</name>
</gene>
<protein>
    <recommendedName>
        <fullName evidence="2">LHH domain-containing protein</fullName>
    </recommendedName>
</protein>